<dbReference type="EnsemblPlants" id="Solyc05g015810.2.1">
    <property type="protein sequence ID" value="Solyc05g015810.2.1"/>
    <property type="gene ID" value="Solyc05g015810.2"/>
</dbReference>
<protein>
    <submittedName>
        <fullName evidence="2">Uncharacterized protein</fullName>
    </submittedName>
</protein>
<dbReference type="Gene3D" id="3.30.559.10">
    <property type="entry name" value="Chloramphenicol acetyltransferase-like domain"/>
    <property type="match status" value="1"/>
</dbReference>
<dbReference type="InParanoid" id="A0A3Q7HAD6"/>
<dbReference type="InterPro" id="IPR050317">
    <property type="entry name" value="Plant_Fungal_Acyltransferase"/>
</dbReference>
<dbReference type="Proteomes" id="UP000004994">
    <property type="component" value="Chromosome 5"/>
</dbReference>
<evidence type="ECO:0000313" key="2">
    <source>
        <dbReference type="EnsemblPlants" id="Solyc05g015810.2.1"/>
    </source>
</evidence>
<dbReference type="PANTHER" id="PTHR31642">
    <property type="entry name" value="TRICHOTHECENE 3-O-ACETYLTRANSFERASE"/>
    <property type="match status" value="1"/>
</dbReference>
<dbReference type="Gramene" id="Solyc05g015810.2.1">
    <property type="protein sequence ID" value="Solyc05g015810.2.1"/>
    <property type="gene ID" value="Solyc05g015810.2"/>
</dbReference>
<name>A0A3Q7HAD6_SOLLC</name>
<evidence type="ECO:0000313" key="3">
    <source>
        <dbReference type="Proteomes" id="UP000004994"/>
    </source>
</evidence>
<evidence type="ECO:0000256" key="1">
    <source>
        <dbReference type="ARBA" id="ARBA00009861"/>
    </source>
</evidence>
<dbReference type="PANTHER" id="PTHR31642:SF220">
    <property type="entry name" value="ACYLTRANSFERASE 2"/>
    <property type="match status" value="1"/>
</dbReference>
<dbReference type="GO" id="GO:0016747">
    <property type="term" value="F:acyltransferase activity, transferring groups other than amino-acyl groups"/>
    <property type="evidence" value="ECO:0000318"/>
    <property type="project" value="GO_Central"/>
</dbReference>
<comment type="similarity">
    <text evidence="1">Belongs to the plant acyltransferase family.</text>
</comment>
<proteinExistence type="inferred from homology"/>
<reference evidence="2" key="1">
    <citation type="journal article" date="2012" name="Nature">
        <title>The tomato genome sequence provides insights into fleshy fruit evolution.</title>
        <authorList>
            <consortium name="Tomato Genome Consortium"/>
        </authorList>
    </citation>
    <scope>NUCLEOTIDE SEQUENCE [LARGE SCALE GENOMIC DNA]</scope>
    <source>
        <strain evidence="2">cv. Heinz 1706</strain>
    </source>
</reference>
<dbReference type="Pfam" id="PF02458">
    <property type="entry name" value="Transferase"/>
    <property type="match status" value="1"/>
</dbReference>
<dbReference type="InterPro" id="IPR023213">
    <property type="entry name" value="CAT-like_dom_sf"/>
</dbReference>
<reference evidence="2" key="2">
    <citation type="submission" date="2019-01" db="UniProtKB">
        <authorList>
            <consortium name="EnsemblPlants"/>
        </authorList>
    </citation>
    <scope>IDENTIFICATION</scope>
    <source>
        <strain evidence="2">cv. Heinz 1706</strain>
    </source>
</reference>
<dbReference type="AlphaFoldDB" id="A0A3Q7HAD6"/>
<organism evidence="2">
    <name type="scientific">Solanum lycopersicum</name>
    <name type="common">Tomato</name>
    <name type="synonym">Lycopersicon esculentum</name>
    <dbReference type="NCBI Taxonomy" id="4081"/>
    <lineage>
        <taxon>Eukaryota</taxon>
        <taxon>Viridiplantae</taxon>
        <taxon>Streptophyta</taxon>
        <taxon>Embryophyta</taxon>
        <taxon>Tracheophyta</taxon>
        <taxon>Spermatophyta</taxon>
        <taxon>Magnoliopsida</taxon>
        <taxon>eudicotyledons</taxon>
        <taxon>Gunneridae</taxon>
        <taxon>Pentapetalae</taxon>
        <taxon>asterids</taxon>
        <taxon>lamiids</taxon>
        <taxon>Solanales</taxon>
        <taxon>Solanaceae</taxon>
        <taxon>Solanoideae</taxon>
        <taxon>Solaneae</taxon>
        <taxon>Solanum</taxon>
        <taxon>Solanum subgen. Lycopersicon</taxon>
    </lineage>
</organism>
<sequence length="365" mass="41995">MAHTMPISITYQETKLVVPTTITPHQKKYLSEIDDQGSTCFHSHISIFNKYNSSMKGKDPAKFIKYGLSKTLVFYYPLAVRLIEGPNKKFMVNCNGEGILFIEVDANLEKLGESIKPPYSYLDLLLHNVPGSDGIIGCPLLLVTRFSCGGFAIGLRVNQTIMDAYGFKMFLNAYGFKMFLNALSELIQGASNTIYITIYIHLLSNTSISPSITCTHHGFDEKIQSKIGWESMEDELIQQSFFFGNKEIEVIKKQYKIRVVSGIYMEMSYSCSRFAEEIVRLTFFGGIRGYKNINYHLKIMVKKLKYDMNEEYIKSLTNLMVIKERPKFVGFDEIDFVWENQYLEGFQKLYFAKIIKDELLCFTIH</sequence>
<dbReference type="PaxDb" id="4081-Solyc05g015810.1.1"/>
<accession>A0A3Q7HAD6</accession>
<keyword evidence="3" id="KW-1185">Reference proteome</keyword>